<dbReference type="AlphaFoldDB" id="A0A9P7V2Q3"/>
<evidence type="ECO:0000256" key="4">
    <source>
        <dbReference type="ARBA" id="ARBA00022660"/>
    </source>
</evidence>
<organism evidence="9 10">
    <name type="scientific">Marasmius oreades</name>
    <name type="common">fairy-ring Marasmius</name>
    <dbReference type="NCBI Taxonomy" id="181124"/>
    <lineage>
        <taxon>Eukaryota</taxon>
        <taxon>Fungi</taxon>
        <taxon>Dikarya</taxon>
        <taxon>Basidiomycota</taxon>
        <taxon>Agaricomycotina</taxon>
        <taxon>Agaricomycetes</taxon>
        <taxon>Agaricomycetidae</taxon>
        <taxon>Agaricales</taxon>
        <taxon>Marasmiineae</taxon>
        <taxon>Marasmiaceae</taxon>
        <taxon>Marasmius</taxon>
    </lineage>
</organism>
<accession>A0A9P7V2Q3</accession>
<name>A0A9P7V2Q3_9AGAR</name>
<dbReference type="KEGG" id="more:E1B28_001109"/>
<sequence length="188" mass="20835">MPGKRSSSKDVIEGIWEGLPYGLDRPRRDGTALKAGSARSTMVVKGQYSSRAVTTLSPTKMFRFTRPLYQVTKTTTRITGLAVHPHPLSALAQVYESTLTALNNIPTTSVYRQGVEALTLRKLSIVKTANGDITAVEKQLEEGQIEESLHIAEDELSLVGKMAEWKPWEPLEEKPEPGQWEYFGTSTT</sequence>
<proteinExistence type="inferred from homology"/>
<gene>
    <name evidence="9" type="ORF">E1B28_001109</name>
</gene>
<evidence type="ECO:0000313" key="9">
    <source>
        <dbReference type="EMBL" id="KAG7099246.1"/>
    </source>
</evidence>
<evidence type="ECO:0000256" key="3">
    <source>
        <dbReference type="ARBA" id="ARBA00022448"/>
    </source>
</evidence>
<dbReference type="Pfam" id="PF04716">
    <property type="entry name" value="ETC_C1_NDUFA5"/>
    <property type="match status" value="1"/>
</dbReference>
<dbReference type="PANTHER" id="PTHR12653">
    <property type="entry name" value="NADH-UBIQUINONE OXIDOREDUCTASE 13 KD-B SUBUNIT"/>
    <property type="match status" value="1"/>
</dbReference>
<dbReference type="OrthoDB" id="286811at2759"/>
<dbReference type="Proteomes" id="UP001049176">
    <property type="component" value="Chromosome 1"/>
</dbReference>
<evidence type="ECO:0000256" key="8">
    <source>
        <dbReference type="ARBA" id="ARBA00023136"/>
    </source>
</evidence>
<keyword evidence="7" id="KW-0496">Mitochondrion</keyword>
<reference evidence="9" key="1">
    <citation type="journal article" date="2021" name="Genome Biol. Evol.">
        <title>The assembled and annotated genome of the fairy-ring fungus Marasmius oreades.</title>
        <authorList>
            <person name="Hiltunen M."/>
            <person name="Ament-Velasquez S.L."/>
            <person name="Johannesson H."/>
        </authorList>
    </citation>
    <scope>NUCLEOTIDE SEQUENCE</scope>
    <source>
        <strain evidence="9">03SP1</strain>
    </source>
</reference>
<comment type="similarity">
    <text evidence="2">Belongs to the complex I NDUFA5 subunit family.</text>
</comment>
<dbReference type="PANTHER" id="PTHR12653:SF0">
    <property type="entry name" value="NADH DEHYDROGENASE [UBIQUINONE] 1 ALPHA SUBCOMPLEX SUBUNIT 5"/>
    <property type="match status" value="1"/>
</dbReference>
<evidence type="ECO:0000256" key="6">
    <source>
        <dbReference type="ARBA" id="ARBA00022982"/>
    </source>
</evidence>
<keyword evidence="8" id="KW-0472">Membrane</keyword>
<keyword evidence="3" id="KW-0813">Transport</keyword>
<dbReference type="GeneID" id="66070185"/>
<comment type="subcellular location">
    <subcellularLocation>
        <location evidence="1">Mitochondrion inner membrane</location>
        <topology evidence="1">Peripheral membrane protein</topology>
        <orientation evidence="1">Matrix side</orientation>
    </subcellularLocation>
</comment>
<evidence type="ECO:0000256" key="2">
    <source>
        <dbReference type="ARBA" id="ARBA00010261"/>
    </source>
</evidence>
<keyword evidence="6" id="KW-0249">Electron transport</keyword>
<evidence type="ECO:0000256" key="1">
    <source>
        <dbReference type="ARBA" id="ARBA00004443"/>
    </source>
</evidence>
<dbReference type="GO" id="GO:0022904">
    <property type="term" value="P:respiratory electron transport chain"/>
    <property type="evidence" value="ECO:0007669"/>
    <property type="project" value="InterPro"/>
</dbReference>
<keyword evidence="5" id="KW-0999">Mitochondrion inner membrane</keyword>
<evidence type="ECO:0000256" key="5">
    <source>
        <dbReference type="ARBA" id="ARBA00022792"/>
    </source>
</evidence>
<dbReference type="EMBL" id="CM032181">
    <property type="protein sequence ID" value="KAG7099246.1"/>
    <property type="molecule type" value="Genomic_DNA"/>
</dbReference>
<protein>
    <recommendedName>
        <fullName evidence="11">NADH dehydrogenase [ubiquinone] 1 alpha subcomplex subunit 5</fullName>
    </recommendedName>
</protein>
<dbReference type="GO" id="GO:0005743">
    <property type="term" value="C:mitochondrial inner membrane"/>
    <property type="evidence" value="ECO:0007669"/>
    <property type="project" value="UniProtKB-SubCell"/>
</dbReference>
<dbReference type="InterPro" id="IPR006806">
    <property type="entry name" value="NDUFA5"/>
</dbReference>
<comment type="caution">
    <text evidence="9">The sequence shown here is derived from an EMBL/GenBank/DDBJ whole genome shotgun (WGS) entry which is preliminary data.</text>
</comment>
<keyword evidence="10" id="KW-1185">Reference proteome</keyword>
<keyword evidence="4" id="KW-0679">Respiratory chain</keyword>
<evidence type="ECO:0000256" key="7">
    <source>
        <dbReference type="ARBA" id="ARBA00023128"/>
    </source>
</evidence>
<evidence type="ECO:0000313" key="10">
    <source>
        <dbReference type="Proteomes" id="UP001049176"/>
    </source>
</evidence>
<evidence type="ECO:0008006" key="11">
    <source>
        <dbReference type="Google" id="ProtNLM"/>
    </source>
</evidence>
<dbReference type="RefSeq" id="XP_043015716.1">
    <property type="nucleotide sequence ID" value="XM_043147011.1"/>
</dbReference>